<keyword evidence="1" id="KW-1133">Transmembrane helix</keyword>
<keyword evidence="1" id="KW-0812">Transmembrane</keyword>
<accession>A0A7K0KHY9</accession>
<gene>
    <name evidence="2" type="ORF">FYJ73_12945</name>
</gene>
<evidence type="ECO:0000313" key="2">
    <source>
        <dbReference type="EMBL" id="MST85563.1"/>
    </source>
</evidence>
<dbReference type="EMBL" id="VUNG01000042">
    <property type="protein sequence ID" value="MST85563.1"/>
    <property type="molecule type" value="Genomic_DNA"/>
</dbReference>
<organism evidence="2 3">
    <name type="scientific">Hallella mizrahii</name>
    <dbReference type="NCBI Taxonomy" id="2606637"/>
    <lineage>
        <taxon>Bacteria</taxon>
        <taxon>Pseudomonadati</taxon>
        <taxon>Bacteroidota</taxon>
        <taxon>Bacteroidia</taxon>
        <taxon>Bacteroidales</taxon>
        <taxon>Prevotellaceae</taxon>
        <taxon>Hallella</taxon>
    </lineage>
</organism>
<comment type="caution">
    <text evidence="2">The sequence shown here is derived from an EMBL/GenBank/DDBJ whole genome shotgun (WGS) entry which is preliminary data.</text>
</comment>
<evidence type="ECO:0000256" key="1">
    <source>
        <dbReference type="SAM" id="Phobius"/>
    </source>
</evidence>
<keyword evidence="3" id="KW-1185">Reference proteome</keyword>
<dbReference type="RefSeq" id="WP_154535149.1">
    <property type="nucleotide sequence ID" value="NZ_VUNG01000042.1"/>
</dbReference>
<evidence type="ECO:0000313" key="3">
    <source>
        <dbReference type="Proteomes" id="UP000438914"/>
    </source>
</evidence>
<dbReference type="Proteomes" id="UP000438914">
    <property type="component" value="Unassembled WGS sequence"/>
</dbReference>
<reference evidence="2 3" key="1">
    <citation type="submission" date="2019-08" db="EMBL/GenBank/DDBJ databases">
        <title>In-depth cultivation of the pig gut microbiome towards novel bacterial diversity and tailored functional studies.</title>
        <authorList>
            <person name="Wylensek D."/>
            <person name="Hitch T.C.A."/>
            <person name="Clavel T."/>
        </authorList>
    </citation>
    <scope>NUCLEOTIDE SEQUENCE [LARGE SCALE GENOMIC DNA]</scope>
    <source>
        <strain evidence="2 3">LKV-178-WT-2A</strain>
    </source>
</reference>
<sequence>MNKIEHLIAMMEKPDRYSQEEWRQVLSDKDCREYYRLMCDTSAALHDHRPDETETEEALQRFEKRYMSDRRHIALWRQLAAVFVGLMLISGLAFAAITMVRHHQQAPKRELAVAPTKAKATAKTTTAVRDTIKSQPQEADGMKQFINTPIANIVNEIASYYGLKAEIRNTQTASIRLYFNWNRQCSAAQVVSQLNQFDNIRITLDGSSLVLE</sequence>
<name>A0A7K0KHY9_9BACT</name>
<dbReference type="Gene3D" id="3.55.50.30">
    <property type="match status" value="1"/>
</dbReference>
<keyword evidence="1" id="KW-0472">Membrane</keyword>
<protein>
    <submittedName>
        <fullName evidence="2">DUF4974 domain-containing protein</fullName>
    </submittedName>
</protein>
<feature type="transmembrane region" description="Helical" evidence="1">
    <location>
        <begin position="74"/>
        <end position="100"/>
    </location>
</feature>
<proteinExistence type="predicted"/>
<dbReference type="AlphaFoldDB" id="A0A7K0KHY9"/>